<dbReference type="InterPro" id="IPR000871">
    <property type="entry name" value="Beta-lactam_class-A"/>
</dbReference>
<dbReference type="EMBL" id="FWXV01000004">
    <property type="protein sequence ID" value="SMD14329.1"/>
    <property type="molecule type" value="Genomic_DNA"/>
</dbReference>
<dbReference type="GO" id="GO:0008800">
    <property type="term" value="F:beta-lactamase activity"/>
    <property type="evidence" value="ECO:0007669"/>
    <property type="project" value="InterPro"/>
</dbReference>
<dbReference type="InterPro" id="IPR045155">
    <property type="entry name" value="Beta-lactam_cat"/>
</dbReference>
<dbReference type="AlphaFoldDB" id="A0A1Y5XSI0"/>
<feature type="chain" id="PRO_5039070406" evidence="1">
    <location>
        <begin position="29"/>
        <end position="306"/>
    </location>
</feature>
<dbReference type="Pfam" id="PF13354">
    <property type="entry name" value="Beta-lactamase2"/>
    <property type="match status" value="1"/>
</dbReference>
<dbReference type="PANTHER" id="PTHR35333:SF3">
    <property type="entry name" value="BETA-LACTAMASE-TYPE TRANSPEPTIDASE FOLD CONTAINING PROTEIN"/>
    <property type="match status" value="1"/>
</dbReference>
<gene>
    <name evidence="3" type="ORF">SAMN05661093_05014</name>
</gene>
<dbReference type="GO" id="GO:0046677">
    <property type="term" value="P:response to antibiotic"/>
    <property type="evidence" value="ECO:0007669"/>
    <property type="project" value="InterPro"/>
</dbReference>
<dbReference type="SUPFAM" id="SSF56601">
    <property type="entry name" value="beta-lactamase/transpeptidase-like"/>
    <property type="match status" value="1"/>
</dbReference>
<dbReference type="Proteomes" id="UP000192674">
    <property type="component" value="Unassembled WGS sequence"/>
</dbReference>
<organism evidence="3 4">
    <name type="scientific">Kibdelosporangium aridum</name>
    <dbReference type="NCBI Taxonomy" id="2030"/>
    <lineage>
        <taxon>Bacteria</taxon>
        <taxon>Bacillati</taxon>
        <taxon>Actinomycetota</taxon>
        <taxon>Actinomycetes</taxon>
        <taxon>Pseudonocardiales</taxon>
        <taxon>Pseudonocardiaceae</taxon>
        <taxon>Kibdelosporangium</taxon>
    </lineage>
</organism>
<evidence type="ECO:0000259" key="2">
    <source>
        <dbReference type="Pfam" id="PF13354"/>
    </source>
</evidence>
<evidence type="ECO:0000313" key="4">
    <source>
        <dbReference type="Proteomes" id="UP000192674"/>
    </source>
</evidence>
<evidence type="ECO:0000313" key="3">
    <source>
        <dbReference type="EMBL" id="SMD14329.1"/>
    </source>
</evidence>
<feature type="signal peptide" evidence="1">
    <location>
        <begin position="1"/>
        <end position="28"/>
    </location>
</feature>
<name>A0A1Y5XSI0_KIBAR</name>
<keyword evidence="4" id="KW-1185">Reference proteome</keyword>
<proteinExistence type="predicted"/>
<dbReference type="RefSeq" id="WP_143446559.1">
    <property type="nucleotide sequence ID" value="NZ_FWXV01000004.1"/>
</dbReference>
<feature type="domain" description="Beta-lactamase class A catalytic" evidence="2">
    <location>
        <begin position="128"/>
        <end position="271"/>
    </location>
</feature>
<keyword evidence="1" id="KW-0732">Signal</keyword>
<dbReference type="PANTHER" id="PTHR35333">
    <property type="entry name" value="BETA-LACTAMASE"/>
    <property type="match status" value="1"/>
</dbReference>
<reference evidence="3 4" key="1">
    <citation type="submission" date="2017-04" db="EMBL/GenBank/DDBJ databases">
        <authorList>
            <person name="Afonso C.L."/>
            <person name="Miller P.J."/>
            <person name="Scott M.A."/>
            <person name="Spackman E."/>
            <person name="Goraichik I."/>
            <person name="Dimitrov K.M."/>
            <person name="Suarez D.L."/>
            <person name="Swayne D.E."/>
        </authorList>
    </citation>
    <scope>NUCLEOTIDE SEQUENCE [LARGE SCALE GENOMIC DNA]</scope>
    <source>
        <strain evidence="3 4">DSM 43828</strain>
    </source>
</reference>
<dbReference type="OrthoDB" id="4981298at2"/>
<evidence type="ECO:0000256" key="1">
    <source>
        <dbReference type="SAM" id="SignalP"/>
    </source>
</evidence>
<accession>A0A1Y5XSI0</accession>
<sequence>MTPSGRRALLSGYLVAAIVVVASAPAMSVTPADPAVVEMAAPPITIEPSPEPEPSREPLAQAPQATNFAAAMVDAATAAVPQGVTSGIAVMDVRTGQLATSGTEQFYSASLSKLMLIVDMLDRDVEVTPPVQNLITRALGPSDDNAMNSLWVRFDGPDAMNRVASSLGMTGTHGPDDRSQWGEAVVSPAGYARLYQHIMTEMDPGDRDTILAALSAAPATAVDGFNQEFGLLGLPKAVTKQGWMYYGNRLYLHSAGVVANGSDHYAVVLLTSQTPSAGVARANVSVLAKAIMSAMPSPESSAEVTR</sequence>
<dbReference type="InterPro" id="IPR012338">
    <property type="entry name" value="Beta-lactam/transpept-like"/>
</dbReference>
<protein>
    <submittedName>
        <fullName evidence="3">Beta-lactamase enzyme family protein</fullName>
    </submittedName>
</protein>
<dbReference type="Gene3D" id="3.40.710.10">
    <property type="entry name" value="DD-peptidase/beta-lactamase superfamily"/>
    <property type="match status" value="1"/>
</dbReference>
<dbReference type="GO" id="GO:0030655">
    <property type="term" value="P:beta-lactam antibiotic catabolic process"/>
    <property type="evidence" value="ECO:0007669"/>
    <property type="project" value="InterPro"/>
</dbReference>